<protein>
    <submittedName>
        <fullName evidence="5">AraC-type DNA-binding protein</fullName>
    </submittedName>
</protein>
<keyword evidence="2 5" id="KW-0238">DNA-binding</keyword>
<dbReference type="GO" id="GO:0003700">
    <property type="term" value="F:DNA-binding transcription factor activity"/>
    <property type="evidence" value="ECO:0007669"/>
    <property type="project" value="InterPro"/>
</dbReference>
<reference evidence="6" key="1">
    <citation type="submission" date="2016-11" db="EMBL/GenBank/DDBJ databases">
        <authorList>
            <person name="Varghese N."/>
            <person name="Submissions S."/>
        </authorList>
    </citation>
    <scope>NUCLEOTIDE SEQUENCE [LARGE SCALE GENOMIC DNA]</scope>
    <source>
        <strain evidence="6">CGMCC 1.8995</strain>
    </source>
</reference>
<evidence type="ECO:0000259" key="4">
    <source>
        <dbReference type="PROSITE" id="PS01124"/>
    </source>
</evidence>
<keyword evidence="3" id="KW-0804">Transcription</keyword>
<gene>
    <name evidence="5" type="ORF">SAMN05216361_0343</name>
</gene>
<dbReference type="GO" id="GO:0043565">
    <property type="term" value="F:sequence-specific DNA binding"/>
    <property type="evidence" value="ECO:0007669"/>
    <property type="project" value="InterPro"/>
</dbReference>
<dbReference type="PROSITE" id="PS01124">
    <property type="entry name" value="HTH_ARAC_FAMILY_2"/>
    <property type="match status" value="1"/>
</dbReference>
<dbReference type="Pfam" id="PF12833">
    <property type="entry name" value="HTH_18"/>
    <property type="match status" value="1"/>
</dbReference>
<dbReference type="Gene3D" id="1.10.10.60">
    <property type="entry name" value="Homeodomain-like"/>
    <property type="match status" value="1"/>
</dbReference>
<dbReference type="PANTHER" id="PTHR43280">
    <property type="entry name" value="ARAC-FAMILY TRANSCRIPTIONAL REGULATOR"/>
    <property type="match status" value="1"/>
</dbReference>
<dbReference type="PANTHER" id="PTHR43280:SF28">
    <property type="entry name" value="HTH-TYPE TRANSCRIPTIONAL ACTIVATOR RHAS"/>
    <property type="match status" value="1"/>
</dbReference>
<sequence>MQLLRNFKSFDFGEATFRYYGTYGPVNGLVIQLVQLFEGDCIVKIDEQDYILRKGETSLIIAKQKLEYIYPAETSHRVRWCNVKLQGHSQLPSLISSQYTISTTEKLDFIFQSALEVEYTDSVNASILRDSYGQTLFNEFVNEIEEEEFKSPLPLPVRECLKYINRNLVSDISAKSVSEDLKYSYAFMNSIFKKNIGLSIAKYIWTERVNKAYQLLTEEDYSVLEISEICGFKNQQHFSRAIKEQFKRTPTEIRRLTRRYNYTQICSEQTYNNAAV</sequence>
<evidence type="ECO:0000256" key="2">
    <source>
        <dbReference type="ARBA" id="ARBA00023125"/>
    </source>
</evidence>
<evidence type="ECO:0000256" key="1">
    <source>
        <dbReference type="ARBA" id="ARBA00023015"/>
    </source>
</evidence>
<dbReference type="RefSeq" id="WP_073316902.1">
    <property type="nucleotide sequence ID" value="NZ_FQWD01000001.1"/>
</dbReference>
<evidence type="ECO:0000313" key="5">
    <source>
        <dbReference type="EMBL" id="SHF77009.1"/>
    </source>
</evidence>
<evidence type="ECO:0000313" key="6">
    <source>
        <dbReference type="Proteomes" id="UP000184520"/>
    </source>
</evidence>
<dbReference type="InterPro" id="IPR018060">
    <property type="entry name" value="HTH_AraC"/>
</dbReference>
<dbReference type="Proteomes" id="UP000184520">
    <property type="component" value="Unassembled WGS sequence"/>
</dbReference>
<dbReference type="SMART" id="SM00342">
    <property type="entry name" value="HTH_ARAC"/>
    <property type="match status" value="1"/>
</dbReference>
<organism evidence="5 6">
    <name type="scientific">Marisediminitalea aggregata</name>
    <dbReference type="NCBI Taxonomy" id="634436"/>
    <lineage>
        <taxon>Bacteria</taxon>
        <taxon>Pseudomonadati</taxon>
        <taxon>Pseudomonadota</taxon>
        <taxon>Gammaproteobacteria</taxon>
        <taxon>Alteromonadales</taxon>
        <taxon>Alteromonadaceae</taxon>
        <taxon>Marisediminitalea</taxon>
    </lineage>
</organism>
<feature type="domain" description="HTH araC/xylS-type" evidence="4">
    <location>
        <begin position="158"/>
        <end position="256"/>
    </location>
</feature>
<dbReference type="InterPro" id="IPR009057">
    <property type="entry name" value="Homeodomain-like_sf"/>
</dbReference>
<evidence type="ECO:0000256" key="3">
    <source>
        <dbReference type="ARBA" id="ARBA00023163"/>
    </source>
</evidence>
<dbReference type="EMBL" id="FQWD01000001">
    <property type="protein sequence ID" value="SHF77009.1"/>
    <property type="molecule type" value="Genomic_DNA"/>
</dbReference>
<dbReference type="AlphaFoldDB" id="A0A1M5ECN9"/>
<accession>A0A1M5ECN9</accession>
<name>A0A1M5ECN9_9ALTE</name>
<dbReference type="SUPFAM" id="SSF46689">
    <property type="entry name" value="Homeodomain-like"/>
    <property type="match status" value="1"/>
</dbReference>
<dbReference type="STRING" id="634436.SAMN05216361_0343"/>
<dbReference type="OrthoDB" id="9803764at2"/>
<keyword evidence="1" id="KW-0805">Transcription regulation</keyword>
<proteinExistence type="predicted"/>
<keyword evidence="6" id="KW-1185">Reference proteome</keyword>